<gene>
    <name evidence="5" type="ORF">KR51_00008770</name>
</gene>
<evidence type="ECO:0000313" key="5">
    <source>
        <dbReference type="EMBL" id="ERN42554.1"/>
    </source>
</evidence>
<dbReference type="AlphaFoldDB" id="U5DPM7"/>
<accession>U5DPM7</accession>
<evidence type="ECO:0000256" key="1">
    <source>
        <dbReference type="ARBA" id="ARBA00004418"/>
    </source>
</evidence>
<dbReference type="RefSeq" id="WP_022605025.1">
    <property type="nucleotide sequence ID" value="NZ_ASSJ01000017.1"/>
</dbReference>
<dbReference type="STRING" id="582515.KR51_00008770"/>
<dbReference type="PANTHER" id="PTHR30222">
    <property type="entry name" value="SPERMIDINE/PUTRESCINE-BINDING PERIPLASMIC PROTEIN"/>
    <property type="match status" value="1"/>
</dbReference>
<organism evidence="5 6">
    <name type="scientific">Rubidibacter lacunae KORDI 51-2</name>
    <dbReference type="NCBI Taxonomy" id="582515"/>
    <lineage>
        <taxon>Bacteria</taxon>
        <taxon>Bacillati</taxon>
        <taxon>Cyanobacteriota</taxon>
        <taxon>Cyanophyceae</taxon>
        <taxon>Oscillatoriophycideae</taxon>
        <taxon>Chroococcales</taxon>
        <taxon>Aphanothecaceae</taxon>
        <taxon>Rubidibacter</taxon>
    </lineage>
</organism>
<comment type="caution">
    <text evidence="5">The sequence shown here is derived from an EMBL/GenBank/DDBJ whole genome shotgun (WGS) entry which is preliminary data.</text>
</comment>
<dbReference type="PRINTS" id="PR00909">
    <property type="entry name" value="SPERMDNBNDNG"/>
</dbReference>
<keyword evidence="2" id="KW-0813">Transport</keyword>
<dbReference type="EMBL" id="ASSJ01000017">
    <property type="protein sequence ID" value="ERN42554.1"/>
    <property type="molecule type" value="Genomic_DNA"/>
</dbReference>
<name>U5DPM7_9CHRO</name>
<dbReference type="Proteomes" id="UP000016960">
    <property type="component" value="Unassembled WGS sequence"/>
</dbReference>
<sequence length="385" mass="43697">MPTRRQLLTGMSALAIAQLAGCGWRGADLRVRLLQGSLPPQLVGAFRREFGDRLDAKIRPVRQLKEIADRLELLHDPSKRSLLQGLLAFGQSPVPADLATLGDFWLTEAIADGLLQPLEVESIPGWERVPEPWQAAVRRDKIGRFAADGNFWGAPYRWGCTAIAYRSDLFADNDLEPPQDWSDLWRPELRDRFSLLNHPREVIGLTLKKLGRSYNTPDLASVPELQTELDALQEQVKFYSSDNYLQPLMLGHTWLAVGWSADFLALRSRYPALKTIMPRSGTALWTETWVQPRSARTEPTKLREEWLGFWWRPDIAARLTELSDAASPVLLALDPEVIPPTVRGESVLYPNTGVLDACEFLSPLTLSARQQYLSQWRQLRERRRA</sequence>
<dbReference type="SUPFAM" id="SSF53850">
    <property type="entry name" value="Periplasmic binding protein-like II"/>
    <property type="match status" value="1"/>
</dbReference>
<keyword evidence="6" id="KW-1185">Reference proteome</keyword>
<dbReference type="eggNOG" id="COG0687">
    <property type="taxonomic scope" value="Bacteria"/>
</dbReference>
<evidence type="ECO:0000256" key="4">
    <source>
        <dbReference type="ARBA" id="ARBA00022764"/>
    </source>
</evidence>
<evidence type="ECO:0000313" key="6">
    <source>
        <dbReference type="Proteomes" id="UP000016960"/>
    </source>
</evidence>
<reference evidence="5 6" key="1">
    <citation type="submission" date="2013-05" db="EMBL/GenBank/DDBJ databases">
        <title>Draft genome sequence of Rubidibacter lacunae KORDI 51-2.</title>
        <authorList>
            <person name="Choi D.H."/>
            <person name="Noh J.H."/>
            <person name="Kwon K.-K."/>
            <person name="Lee J.-H."/>
            <person name="Ryu J.-Y."/>
        </authorList>
    </citation>
    <scope>NUCLEOTIDE SEQUENCE [LARGE SCALE GENOMIC DNA]</scope>
    <source>
        <strain evidence="5 6">KORDI 51-2</strain>
    </source>
</reference>
<evidence type="ECO:0000256" key="2">
    <source>
        <dbReference type="ARBA" id="ARBA00022448"/>
    </source>
</evidence>
<dbReference type="GO" id="GO:0019808">
    <property type="term" value="F:polyamine binding"/>
    <property type="evidence" value="ECO:0007669"/>
    <property type="project" value="InterPro"/>
</dbReference>
<evidence type="ECO:0000256" key="3">
    <source>
        <dbReference type="ARBA" id="ARBA00022729"/>
    </source>
</evidence>
<dbReference type="Gene3D" id="3.40.190.10">
    <property type="entry name" value="Periplasmic binding protein-like II"/>
    <property type="match status" value="2"/>
</dbReference>
<keyword evidence="4" id="KW-0574">Periplasm</keyword>
<dbReference type="Pfam" id="PF13343">
    <property type="entry name" value="SBP_bac_6"/>
    <property type="match status" value="1"/>
</dbReference>
<comment type="subcellular location">
    <subcellularLocation>
        <location evidence="1">Periplasm</location>
    </subcellularLocation>
</comment>
<proteinExistence type="predicted"/>
<dbReference type="OrthoDB" id="503789at2"/>
<dbReference type="GO" id="GO:0042597">
    <property type="term" value="C:periplasmic space"/>
    <property type="evidence" value="ECO:0007669"/>
    <property type="project" value="UniProtKB-SubCell"/>
</dbReference>
<dbReference type="GO" id="GO:0015846">
    <property type="term" value="P:polyamine transport"/>
    <property type="evidence" value="ECO:0007669"/>
    <property type="project" value="InterPro"/>
</dbReference>
<dbReference type="PANTHER" id="PTHR30222:SF17">
    <property type="entry name" value="SPERMIDINE_PUTRESCINE-BINDING PERIPLASMIC PROTEIN"/>
    <property type="match status" value="1"/>
</dbReference>
<dbReference type="InterPro" id="IPR001188">
    <property type="entry name" value="Sperm_putr-bd"/>
</dbReference>
<protein>
    <submittedName>
        <fullName evidence="5">Spermidine/putrescine-binding periplasmic protein</fullName>
    </submittedName>
</protein>
<keyword evidence="3" id="KW-0732">Signal</keyword>
<dbReference type="InParanoid" id="U5DPM7"/>